<dbReference type="PANTHER" id="PTHR44472:SF1">
    <property type="entry name" value="DDB1 AND CUL4 ASSOCIATED FACTOR 4"/>
    <property type="match status" value="1"/>
</dbReference>
<dbReference type="AlphaFoldDB" id="A0AAP0N9G5"/>
<dbReference type="Proteomes" id="UP001415857">
    <property type="component" value="Unassembled WGS sequence"/>
</dbReference>
<evidence type="ECO:0000313" key="6">
    <source>
        <dbReference type="Proteomes" id="UP001415857"/>
    </source>
</evidence>
<dbReference type="PROSITE" id="PS50082">
    <property type="entry name" value="WD_REPEATS_2"/>
    <property type="match status" value="1"/>
</dbReference>
<accession>A0AAP0N9G5</accession>
<name>A0AAP0N9G5_LIQFO</name>
<dbReference type="PANTHER" id="PTHR44472">
    <property type="entry name" value="DDB1- AND CUL4-ASSOCIATED FACTOR 4-RELATED"/>
    <property type="match status" value="1"/>
</dbReference>
<protein>
    <submittedName>
        <fullName evidence="5">Uncharacterized protein</fullName>
    </submittedName>
</protein>
<proteinExistence type="predicted"/>
<reference evidence="5 6" key="1">
    <citation type="journal article" date="2024" name="Plant J.">
        <title>Genome sequences and population genomics reveal climatic adaptation and genomic divergence between two closely related sweetgum species.</title>
        <authorList>
            <person name="Xu W.Q."/>
            <person name="Ren C.Q."/>
            <person name="Zhang X.Y."/>
            <person name="Comes H.P."/>
            <person name="Liu X.H."/>
            <person name="Li Y.G."/>
            <person name="Kettle C.J."/>
            <person name="Jalonen R."/>
            <person name="Gaisberger H."/>
            <person name="Ma Y.Z."/>
            <person name="Qiu Y.X."/>
        </authorList>
    </citation>
    <scope>NUCLEOTIDE SEQUENCE [LARGE SCALE GENOMIC DNA]</scope>
    <source>
        <strain evidence="5">Hangzhou</strain>
    </source>
</reference>
<dbReference type="EMBL" id="JBBPBK010000016">
    <property type="protein sequence ID" value="KAK9268072.1"/>
    <property type="molecule type" value="Genomic_DNA"/>
</dbReference>
<evidence type="ECO:0000256" key="1">
    <source>
        <dbReference type="ARBA" id="ARBA00022574"/>
    </source>
</evidence>
<dbReference type="InterPro" id="IPR015943">
    <property type="entry name" value="WD40/YVTN_repeat-like_dom_sf"/>
</dbReference>
<dbReference type="InterPro" id="IPR036322">
    <property type="entry name" value="WD40_repeat_dom_sf"/>
</dbReference>
<evidence type="ECO:0000256" key="4">
    <source>
        <dbReference type="SAM" id="MobiDB-lite"/>
    </source>
</evidence>
<feature type="repeat" description="WD" evidence="3">
    <location>
        <begin position="423"/>
        <end position="466"/>
    </location>
</feature>
<dbReference type="SMART" id="SM00320">
    <property type="entry name" value="WD40"/>
    <property type="match status" value="2"/>
</dbReference>
<sequence>MPQELPGFYYDAEKNRYFPIKGPIPGSKRTSSSSSATAQKSVSNPNQENNICKRMRIRTAKMLHIRELDGNLITSNKGRCNFQEEYRKRQASLPMVWKYEKTDMIADGALEQINVDAHTPGGQMGTNVLLTGSMNGTLSLFEVGKVGQHFDYGVKCMPDHVWPRNIENQKESSKEPGNIWRPLGASVVMPSSVSSIKMLGKHSPHTIDDGSTIQHALITTLGSETHGGSVYVLNLVEPLDLNPHIFDLKRILHEVACFSYTIWTADCNSNGNQAVIGTNLGALLVNLENGVSSWVCRSKSDVLSQQFDRSGNIVLCGLRNGAIATVDLRQKQEECSARLTRHHIPYPAHKIFEHSSSTGRKFTKQWFEVKGNIDPSRTIFMPSSISCLVSLQFYDQYFLASSMDGSIKLFDHRIIQRGPVQSYEGHVNSHTRIQLGVDPSERFVMSGGEDCKLRLWSIKSGELLFEDKFSNSIPLTVCCTRTERISAGQDERPFYEENLYAQNHSWGAWLGSQEGLFCLHWS</sequence>
<feature type="compositionally biased region" description="Low complexity" evidence="4">
    <location>
        <begin position="27"/>
        <end position="43"/>
    </location>
</feature>
<dbReference type="Pfam" id="PF00400">
    <property type="entry name" value="WD40"/>
    <property type="match status" value="2"/>
</dbReference>
<feature type="region of interest" description="Disordered" evidence="4">
    <location>
        <begin position="20"/>
        <end position="50"/>
    </location>
</feature>
<keyword evidence="6" id="KW-1185">Reference proteome</keyword>
<evidence type="ECO:0000256" key="2">
    <source>
        <dbReference type="ARBA" id="ARBA00022737"/>
    </source>
</evidence>
<dbReference type="InterPro" id="IPR052254">
    <property type="entry name" value="CUL4-DDB1_E3_ligase_receptor"/>
</dbReference>
<gene>
    <name evidence="5" type="ORF">L1049_010511</name>
</gene>
<keyword evidence="2" id="KW-0677">Repeat</keyword>
<dbReference type="SUPFAM" id="SSF50978">
    <property type="entry name" value="WD40 repeat-like"/>
    <property type="match status" value="1"/>
</dbReference>
<dbReference type="InterPro" id="IPR001680">
    <property type="entry name" value="WD40_rpt"/>
</dbReference>
<organism evidence="5 6">
    <name type="scientific">Liquidambar formosana</name>
    <name type="common">Formosan gum</name>
    <dbReference type="NCBI Taxonomy" id="63359"/>
    <lineage>
        <taxon>Eukaryota</taxon>
        <taxon>Viridiplantae</taxon>
        <taxon>Streptophyta</taxon>
        <taxon>Embryophyta</taxon>
        <taxon>Tracheophyta</taxon>
        <taxon>Spermatophyta</taxon>
        <taxon>Magnoliopsida</taxon>
        <taxon>eudicotyledons</taxon>
        <taxon>Gunneridae</taxon>
        <taxon>Pentapetalae</taxon>
        <taxon>Saxifragales</taxon>
        <taxon>Altingiaceae</taxon>
        <taxon>Liquidambar</taxon>
    </lineage>
</organism>
<comment type="caution">
    <text evidence="5">The sequence shown here is derived from an EMBL/GenBank/DDBJ whole genome shotgun (WGS) entry which is preliminary data.</text>
</comment>
<evidence type="ECO:0000313" key="5">
    <source>
        <dbReference type="EMBL" id="KAK9268072.1"/>
    </source>
</evidence>
<dbReference type="Gene3D" id="2.130.10.10">
    <property type="entry name" value="YVTN repeat-like/Quinoprotein amine dehydrogenase"/>
    <property type="match status" value="1"/>
</dbReference>
<evidence type="ECO:0000256" key="3">
    <source>
        <dbReference type="PROSITE-ProRule" id="PRU00221"/>
    </source>
</evidence>
<keyword evidence="1 3" id="KW-0853">WD repeat</keyword>